<dbReference type="Gene3D" id="3.40.50.720">
    <property type="entry name" value="NAD(P)-binding Rossmann-like Domain"/>
    <property type="match status" value="1"/>
</dbReference>
<dbReference type="RefSeq" id="WP_273844950.1">
    <property type="nucleotide sequence ID" value="NZ_JAQQWT010000011.1"/>
</dbReference>
<dbReference type="InterPro" id="IPR052698">
    <property type="entry name" value="MoCofactor_Util/Proc"/>
</dbReference>
<keyword evidence="4" id="KW-1185">Reference proteome</keyword>
<dbReference type="Pfam" id="PF02625">
    <property type="entry name" value="XdhC_CoxI"/>
    <property type="match status" value="1"/>
</dbReference>
<reference evidence="3 4" key="1">
    <citation type="submission" date="2024-09" db="EMBL/GenBank/DDBJ databases">
        <authorList>
            <person name="Sun Q."/>
            <person name="Mori K."/>
        </authorList>
    </citation>
    <scope>NUCLEOTIDE SEQUENCE [LARGE SCALE GENOMIC DNA]</scope>
    <source>
        <strain evidence="3 4">NCAIM B.02301</strain>
    </source>
</reference>
<dbReference type="Pfam" id="PF13478">
    <property type="entry name" value="XdhC_C"/>
    <property type="match status" value="1"/>
</dbReference>
<protein>
    <submittedName>
        <fullName evidence="3">XdhC family protein</fullName>
    </submittedName>
</protein>
<name>A0ABV6NF95_9BACI</name>
<gene>
    <name evidence="3" type="ORF">ACFFH4_07710</name>
</gene>
<dbReference type="Proteomes" id="UP001589833">
    <property type="component" value="Unassembled WGS sequence"/>
</dbReference>
<sequence length="353" mass="40355">MREFYNYLKILKSNQKSSGVIATVIEVIGSSYRHEGAKMLFLQDGSQHGLISGGCLEEDLKIQAEEVKTHQISKTITYDLQSEDDMGWGQGAGCNGRITVLLEPFQWQSIFLEIMSELENGHDVISIRGMTGEFAAVRLFITMEGNWVDSSNLVDLSSMEKYIREFKLNNQSVAIRYVDEYQSSFIMELFEAKEKLFIFGAGPDVEPIVRRAAEFDFLPVVIDPRESRCNAVNFPDAAWLVNEHPERFLDDNQVEVNSYVLIMTHSFTRDQQLVTYFSENKPKYLGVLGPKRRTERLLFPKKVPEWFHSPIGVDIDAEGAEEISVSILAELIQVRNRQRALNKKRKRVKSEAV</sequence>
<dbReference type="InterPro" id="IPR003777">
    <property type="entry name" value="XdhC_CoxI"/>
</dbReference>
<feature type="domain" description="XdhC- CoxI" evidence="1">
    <location>
        <begin position="15"/>
        <end position="79"/>
    </location>
</feature>
<evidence type="ECO:0000259" key="2">
    <source>
        <dbReference type="Pfam" id="PF13478"/>
    </source>
</evidence>
<dbReference type="PANTHER" id="PTHR30388:SF6">
    <property type="entry name" value="XANTHINE DEHYDROGENASE SUBUNIT A-RELATED"/>
    <property type="match status" value="1"/>
</dbReference>
<accession>A0ABV6NF95</accession>
<proteinExistence type="predicted"/>
<dbReference type="EMBL" id="JBHLTR010000007">
    <property type="protein sequence ID" value="MFC0558937.1"/>
    <property type="molecule type" value="Genomic_DNA"/>
</dbReference>
<evidence type="ECO:0000313" key="4">
    <source>
        <dbReference type="Proteomes" id="UP001589833"/>
    </source>
</evidence>
<evidence type="ECO:0000259" key="1">
    <source>
        <dbReference type="Pfam" id="PF02625"/>
    </source>
</evidence>
<comment type="caution">
    <text evidence="3">The sequence shown here is derived from an EMBL/GenBank/DDBJ whole genome shotgun (WGS) entry which is preliminary data.</text>
</comment>
<evidence type="ECO:0000313" key="3">
    <source>
        <dbReference type="EMBL" id="MFC0558937.1"/>
    </source>
</evidence>
<dbReference type="InterPro" id="IPR027051">
    <property type="entry name" value="XdhC_Rossmann_dom"/>
</dbReference>
<feature type="domain" description="XdhC Rossmann" evidence="2">
    <location>
        <begin position="196"/>
        <end position="331"/>
    </location>
</feature>
<organism evidence="3 4">
    <name type="scientific">Halalkalibacter alkalisediminis</name>
    <dbReference type="NCBI Taxonomy" id="935616"/>
    <lineage>
        <taxon>Bacteria</taxon>
        <taxon>Bacillati</taxon>
        <taxon>Bacillota</taxon>
        <taxon>Bacilli</taxon>
        <taxon>Bacillales</taxon>
        <taxon>Bacillaceae</taxon>
        <taxon>Halalkalibacter</taxon>
    </lineage>
</organism>
<dbReference type="PANTHER" id="PTHR30388">
    <property type="entry name" value="ALDEHYDE OXIDOREDUCTASE MOLYBDENUM COFACTOR ASSEMBLY PROTEIN"/>
    <property type="match status" value="1"/>
</dbReference>